<evidence type="ECO:0000313" key="5">
    <source>
        <dbReference type="Proteomes" id="UP001141327"/>
    </source>
</evidence>
<proteinExistence type="predicted"/>
<organism evidence="4 5">
    <name type="scientific">Paratrimastix pyriformis</name>
    <dbReference type="NCBI Taxonomy" id="342808"/>
    <lineage>
        <taxon>Eukaryota</taxon>
        <taxon>Metamonada</taxon>
        <taxon>Preaxostyla</taxon>
        <taxon>Paratrimastigidae</taxon>
        <taxon>Paratrimastix</taxon>
    </lineage>
</organism>
<feature type="transmembrane region" description="Helical" evidence="2">
    <location>
        <begin position="1759"/>
        <end position="1779"/>
    </location>
</feature>
<keyword evidence="2" id="KW-0472">Membrane</keyword>
<dbReference type="PANTHER" id="PTHR31600:SF2">
    <property type="entry name" value="GAMETE ENRICHED GENE 10 PROTEIN-RELATED"/>
    <property type="match status" value="1"/>
</dbReference>
<reference evidence="4" key="1">
    <citation type="journal article" date="2022" name="bioRxiv">
        <title>Genomics of Preaxostyla Flagellates Illuminates Evolutionary Transitions and the Path Towards Mitochondrial Loss.</title>
        <authorList>
            <person name="Novak L.V.F."/>
            <person name="Treitli S.C."/>
            <person name="Pyrih J."/>
            <person name="Halakuc P."/>
            <person name="Pipaliya S.V."/>
            <person name="Vacek V."/>
            <person name="Brzon O."/>
            <person name="Soukal P."/>
            <person name="Eme L."/>
            <person name="Dacks J.B."/>
            <person name="Karnkowska A."/>
            <person name="Elias M."/>
            <person name="Hampl V."/>
        </authorList>
    </citation>
    <scope>NUCLEOTIDE SEQUENCE</scope>
    <source>
        <strain evidence="4">RCP-MX</strain>
    </source>
</reference>
<keyword evidence="5" id="KW-1185">Reference proteome</keyword>
<feature type="domain" description="TmcB/TmcC TPR repeats" evidence="3">
    <location>
        <begin position="740"/>
        <end position="804"/>
    </location>
</feature>
<feature type="region of interest" description="Disordered" evidence="1">
    <location>
        <begin position="1342"/>
        <end position="1407"/>
    </location>
</feature>
<feature type="transmembrane region" description="Helical" evidence="2">
    <location>
        <begin position="891"/>
        <end position="913"/>
    </location>
</feature>
<dbReference type="Pfam" id="PF25474">
    <property type="entry name" value="TPR_TmcB"/>
    <property type="match status" value="1"/>
</dbReference>
<feature type="region of interest" description="Disordered" evidence="1">
    <location>
        <begin position="390"/>
        <end position="413"/>
    </location>
</feature>
<sequence length="1833" mass="198951">MSRASIGSRIRGEGSLSSLKSMGRDVAASTILQRFEKGYWDIGTLMMKGNTSFKYVSQVFTFIEILQLFSFVFYPAFEWDTYLYKFEEYFLSYVGFRGLLHLSLTSWLVVLSVVLAAVLTVLLITTSLAYILQKGEIVKRMWVVSFLRGMVLCIISIANIPIFTTLGGTLASLWTPSVLADAQSPGLQYSLASTSAFFLVLHAGFAIIMCYALNESSYTADGLFTRLHSRSSVYNLVLEMILVTVFTLAPGERVLLKIVALVLSILMLLNMLVFQPFYRRPTNMLWTGTFAALLWSTILLQFVQMDPGPVTILCLAGLVPAFLGGMALSAYRLRQDTIFAATPFWTRADTTCPLPLALTQLRPRFFLQDFTTFVTQLQLSDQVAASRGRRGSLAGSLSPPSSPGPSGSLSLSGPATGGVIHRAIQSAVVASPLPTRVGATDPGFPFPRVRWVFQAEIMLRAMVQYRNALVRRDKVLMFSKRYPAGTALLASVTRQQLKGGGRPGFEAAPNPSMPLDGHLPVPCRLVPCGKLTGLGGSSPNRVTDQPSPSDVEVAAVDSMIEYFFSYVTFCFPQHPLVVLMRTNFLLTVQNNVNEALIAHRQLDGTEIPLYLRPLSNRLISTLRSSQSTDTNSMSFLQGMAFEQDYKLAERSRDIVRAQLTQFWKLIRRCLKQHEGHVSSLPSPRWVLPDPTGAKGTAKADEAAGAQGGAAGRPERDEGKDKSLSVHHSNILRMLPQIQGNLIEHLDAIIAHTEQANLRYAKLLQRATPRVLRSYAVFLELVYRVPEQARDYIELAEELEQESSSKPIAVVAYEPSRATDRTRLGITEGGAVAAVDEHALTTVPTRAQVGGEAGPDDQRARGSAWGEDSEDEDGAVETTQLAGPRRWLMRSLLLVGLLLVILAVAVAPISAYLFQTVDSEVLLSNIAGAIRSDAALPAAPPAPHQAGAALSPSLPRVHCPGAGVCARRKYSCGSVVGCLDLLERNSTHTLDTFLRPYAPRPRASANPAIPPHPAPPPPHLTGLFASPIRPPSRGLAWYDRSTQVLLFKLNEEVLPMYAAQTDVLNRRLAGLSNASLSSTVIFKGTPNYFFANRPVTMWQNNGTLLQMTAKEALDTVLFCLRRLPMLLQQRPDVPLDQQPEWATVMHNVGPVNDMLEDMYLAWVDQVIGQMELMGWAFVGAFAAITVLGLLFLQLERTIRADAAQNMTRHLVHLVGIVGVTQATRAAAKEAEKKAKEKRVRIQAREDKPSPTEADPPSPAESALAPHQSFASYLEGTPGSVPPLLHNLMAISEAMPPEGGLLAQITQTPAVQRAPGATPATSSHNTALLPGADATAILPPAAEAPEGEADLSTLIPAPPAPLETTLPPGEEPPTPASADTDDRSGQTGDEGGSMMAPPALSDQEEETDVAAPGVTTVLGPLLDNLPVASSSTPHIAPSSRRGLRYRQRSAQSIGGPLPGSARSARSAQDPGSSRSGLSGAPLMAAPPLQEEGGGTEDDDEVIDAERQAAMPLHQAHHQKGVHASNRAARTALAELHRAEDHLARHASLLRCSRGELMIQLIVHALAISLMVLPPVLMVTQIFADRDLVDVGALSEIRLNRMTDVAVETRLLEHQWRYAAHPDPALYQSIQAALISSAEGLVKSHKDILYGSSMDAYSVFTSGNQILFDAHYAPGCLNCVPELCGLGPYDNLTSQSYNFAVEEYVRRANRLAATAPLSPDPDDLAFIDTTWWLDLEGRGLLIKGYIRNVIVNAVAWTMTLSIVTPIAVFVVPFVGMSLWVILRSRRDGKRLSQIRFLTTQAAVPREEPSPSPNKQQKQALRLRPAASTVSQATAVA</sequence>
<dbReference type="Proteomes" id="UP001141327">
    <property type="component" value="Unassembled WGS sequence"/>
</dbReference>
<dbReference type="PANTHER" id="PTHR31600">
    <property type="entry name" value="TINY MACROCYSTS PROTEIN B-RELATED"/>
    <property type="match status" value="1"/>
</dbReference>
<feature type="transmembrane region" description="Helical" evidence="2">
    <location>
        <begin position="107"/>
        <end position="131"/>
    </location>
</feature>
<comment type="caution">
    <text evidence="4">The sequence shown here is derived from an EMBL/GenBank/DDBJ whole genome shotgun (WGS) entry which is preliminary data.</text>
</comment>
<feature type="transmembrane region" description="Helical" evidence="2">
    <location>
        <begin position="310"/>
        <end position="331"/>
    </location>
</feature>
<accession>A0ABQ8UZF1</accession>
<evidence type="ECO:0000313" key="4">
    <source>
        <dbReference type="EMBL" id="KAJ4462180.1"/>
    </source>
</evidence>
<evidence type="ECO:0000259" key="3">
    <source>
        <dbReference type="Pfam" id="PF25474"/>
    </source>
</evidence>
<feature type="compositionally biased region" description="Low complexity" evidence="1">
    <location>
        <begin position="391"/>
        <end position="413"/>
    </location>
</feature>
<evidence type="ECO:0000256" key="2">
    <source>
        <dbReference type="SAM" id="Phobius"/>
    </source>
</evidence>
<feature type="compositionally biased region" description="Polar residues" evidence="1">
    <location>
        <begin position="1461"/>
        <end position="1474"/>
    </location>
</feature>
<feature type="transmembrane region" description="Helical" evidence="2">
    <location>
        <begin position="285"/>
        <end position="304"/>
    </location>
</feature>
<feature type="transmembrane region" description="Helical" evidence="2">
    <location>
        <begin position="1558"/>
        <end position="1581"/>
    </location>
</feature>
<feature type="transmembrane region" description="Helical" evidence="2">
    <location>
        <begin position="151"/>
        <end position="174"/>
    </location>
</feature>
<evidence type="ECO:0000256" key="1">
    <source>
        <dbReference type="SAM" id="MobiDB-lite"/>
    </source>
</evidence>
<keyword evidence="2" id="KW-1133">Transmembrane helix</keyword>
<protein>
    <recommendedName>
        <fullName evidence="3">TmcB/TmcC TPR repeats domain-containing protein</fullName>
    </recommendedName>
</protein>
<feature type="region of interest" description="Disordered" evidence="1">
    <location>
        <begin position="1423"/>
        <end position="1496"/>
    </location>
</feature>
<feature type="region of interest" description="Disordered" evidence="1">
    <location>
        <begin position="1799"/>
        <end position="1833"/>
    </location>
</feature>
<dbReference type="InterPro" id="IPR052994">
    <property type="entry name" value="Tiny_macrocysts_regulators"/>
</dbReference>
<feature type="transmembrane region" description="Helical" evidence="2">
    <location>
        <begin position="1171"/>
        <end position="1191"/>
    </location>
</feature>
<feature type="region of interest" description="Disordered" evidence="1">
    <location>
        <begin position="846"/>
        <end position="875"/>
    </location>
</feature>
<feature type="compositionally biased region" description="Basic and acidic residues" evidence="1">
    <location>
        <begin position="712"/>
        <end position="723"/>
    </location>
</feature>
<feature type="transmembrane region" description="Helical" evidence="2">
    <location>
        <begin position="55"/>
        <end position="77"/>
    </location>
</feature>
<feature type="region of interest" description="Disordered" evidence="1">
    <location>
        <begin position="1229"/>
        <end position="1263"/>
    </location>
</feature>
<feature type="transmembrane region" description="Helical" evidence="2">
    <location>
        <begin position="194"/>
        <end position="213"/>
    </location>
</feature>
<keyword evidence="2" id="KW-0812">Transmembrane</keyword>
<feature type="region of interest" description="Disordered" evidence="1">
    <location>
        <begin position="678"/>
        <end position="723"/>
    </location>
</feature>
<feature type="transmembrane region" description="Helical" evidence="2">
    <location>
        <begin position="255"/>
        <end position="273"/>
    </location>
</feature>
<dbReference type="EMBL" id="JAPMOS010000004">
    <property type="protein sequence ID" value="KAJ4462180.1"/>
    <property type="molecule type" value="Genomic_DNA"/>
</dbReference>
<name>A0ABQ8UZF1_9EUKA</name>
<feature type="transmembrane region" description="Helical" evidence="2">
    <location>
        <begin position="233"/>
        <end position="249"/>
    </location>
</feature>
<gene>
    <name evidence="4" type="ORF">PAPYR_1365</name>
</gene>
<feature type="compositionally biased region" description="Low complexity" evidence="1">
    <location>
        <begin position="1822"/>
        <end position="1833"/>
    </location>
</feature>
<dbReference type="InterPro" id="IPR057352">
    <property type="entry name" value="TPR_TmcB/C"/>
</dbReference>